<evidence type="ECO:0000259" key="1">
    <source>
        <dbReference type="Pfam" id="PF07700"/>
    </source>
</evidence>
<dbReference type="InterPro" id="IPR038158">
    <property type="entry name" value="H-NOX_domain_sf"/>
</dbReference>
<protein>
    <recommendedName>
        <fullName evidence="1">Heme NO-binding domain-containing protein</fullName>
    </recommendedName>
</protein>
<accession>A0ABN8DVH7</accession>
<proteinExistence type="predicted"/>
<evidence type="ECO:0000313" key="2">
    <source>
        <dbReference type="EMBL" id="CAH0535083.1"/>
    </source>
</evidence>
<feature type="domain" description="Heme NO-binding" evidence="1">
    <location>
        <begin position="2"/>
        <end position="158"/>
    </location>
</feature>
<name>A0ABN8DVH7_9VIBR</name>
<dbReference type="Pfam" id="PF07700">
    <property type="entry name" value="HNOB"/>
    <property type="match status" value="1"/>
</dbReference>
<dbReference type="InterPro" id="IPR024096">
    <property type="entry name" value="NO_sig/Golgi_transp_ligand-bd"/>
</dbReference>
<dbReference type="Gene3D" id="3.90.1520.10">
    <property type="entry name" value="H-NOX domain"/>
    <property type="match status" value="1"/>
</dbReference>
<gene>
    <name evidence="2" type="ORF">VST7929_02744</name>
</gene>
<dbReference type="SUPFAM" id="SSF111126">
    <property type="entry name" value="Ligand-binding domain in the NO signalling and Golgi transport"/>
    <property type="match status" value="1"/>
</dbReference>
<reference evidence="2" key="1">
    <citation type="submission" date="2021-11" db="EMBL/GenBank/DDBJ databases">
        <authorList>
            <person name="Rodrigo-Torres L."/>
            <person name="Arahal R. D."/>
            <person name="Lucena T."/>
        </authorList>
    </citation>
    <scope>NUCLEOTIDE SEQUENCE</scope>
    <source>
        <strain evidence="2">CECT 7929</strain>
    </source>
</reference>
<evidence type="ECO:0000313" key="3">
    <source>
        <dbReference type="Proteomes" id="UP000838672"/>
    </source>
</evidence>
<dbReference type="InterPro" id="IPR011644">
    <property type="entry name" value="Heme_NO-bd"/>
</dbReference>
<dbReference type="RefSeq" id="WP_237467943.1">
    <property type="nucleotide sequence ID" value="NZ_CAKLDI010000002.1"/>
</dbReference>
<dbReference type="Proteomes" id="UP000838672">
    <property type="component" value="Unassembled WGS sequence"/>
</dbReference>
<dbReference type="EMBL" id="CAKLDI010000002">
    <property type="protein sequence ID" value="CAH0535083.1"/>
    <property type="molecule type" value="Genomic_DNA"/>
</dbReference>
<sequence length="181" mass="20513">MKGVIFTEFLALVEAQFGLAICDRMLAQADSDGIYTAVGSYDHRELVKMVVILGRITDTPIEALQQFYGKVLFQQLIKNYPEMAGVASDCFQFIQQVEATIHLEVMKLYPDAQPPRFTFDHISEQSMILRYHSSRCLGHVCYGLIEGCAEHFDERVSIVMTPVTSDLSEVRFELTKVEHAL</sequence>
<keyword evidence="3" id="KW-1185">Reference proteome</keyword>
<organism evidence="2 3">
    <name type="scientific">Vibrio stylophorae</name>
    <dbReference type="NCBI Taxonomy" id="659351"/>
    <lineage>
        <taxon>Bacteria</taxon>
        <taxon>Pseudomonadati</taxon>
        <taxon>Pseudomonadota</taxon>
        <taxon>Gammaproteobacteria</taxon>
        <taxon>Vibrionales</taxon>
        <taxon>Vibrionaceae</taxon>
        <taxon>Vibrio</taxon>
    </lineage>
</organism>
<comment type="caution">
    <text evidence="2">The sequence shown here is derived from an EMBL/GenBank/DDBJ whole genome shotgun (WGS) entry which is preliminary data.</text>
</comment>